<keyword evidence="3" id="KW-1185">Reference proteome</keyword>
<proteinExistence type="predicted"/>
<feature type="region of interest" description="Disordered" evidence="1">
    <location>
        <begin position="369"/>
        <end position="400"/>
    </location>
</feature>
<sequence>MEPQLFLPVPGVSSENLNLWLGHLNTFIHYGKLQAALSNLKTLFRENEFGFLASLVILHTKFCESLKYKHKSSLIEDAKKIRETAILLYKKLKDHEHDSDIQIIFEDCKQRLCLILEVECGCVECIHTINQLTKTQQASKPPCLTPHDKHTSSYKFLTWVHQSVVLNLDVNLLESEVDQLYEQCYPFSDFPPSLHGELVLLTSCLNFTLLFNLLNYFITLELELLETCLQQLQAKLNLNTDNLTSCVECLLGHAKELQLDSHVYEINCLHLDNSSKLLKQKLAQPISSLQESTLSKILGLKPSHSCGVQPRVWCSSKNSQSKPQNQFAEVCQVLSAFRLMHPNPLQSASTHKFKASPQIVIPPRDELHYYSDDEDEEPPLLISDDEEDSDEEHQELTSDEEDGINCNFKLLISDEEDESVDTQQLSFIYDKNKGETGVNKTHIKTTQKNESEDDNDLRLNFGYYRENT</sequence>
<dbReference type="InterPro" id="IPR008550">
    <property type="entry name" value="Herpesvirus_BRRF2-like"/>
</dbReference>
<dbReference type="EMBL" id="KT595939">
    <property type="protein sequence ID" value="ALE14759.1"/>
    <property type="molecule type" value="Genomic_DNA"/>
</dbReference>
<evidence type="ECO:0000313" key="3">
    <source>
        <dbReference type="Proteomes" id="UP000152314"/>
    </source>
</evidence>
<dbReference type="RefSeq" id="YP_009173924.1">
    <property type="nucleotide sequence ID" value="NC_028099.1"/>
</dbReference>
<dbReference type="Pfam" id="PF05734">
    <property type="entry name" value="DUF832"/>
    <property type="match status" value="1"/>
</dbReference>
<dbReference type="GeneID" id="26100438"/>
<accession>A0A0M4M479</accession>
<feature type="compositionally biased region" description="Acidic residues" evidence="1">
    <location>
        <begin position="372"/>
        <end position="400"/>
    </location>
</feature>
<name>A0A0M4M479_9GAMA</name>
<dbReference type="OrthoDB" id="12285at10239"/>
<organism evidence="2 3">
    <name type="scientific">Felid gammaherpesvirus 1</name>
    <dbReference type="NCBI Taxonomy" id="2560468"/>
    <lineage>
        <taxon>Viruses</taxon>
        <taxon>Duplodnaviria</taxon>
        <taxon>Heunggongvirae</taxon>
        <taxon>Peploviricota</taxon>
        <taxon>Herviviricetes</taxon>
        <taxon>Herpesvirales</taxon>
        <taxon>Orthoherpesviridae</taxon>
        <taxon>Gammaherpesvirinae</taxon>
        <taxon>Percavirus</taxon>
        <taxon>Percavirus felidgamma1</taxon>
    </lineage>
</organism>
<protein>
    <submittedName>
        <fullName evidence="2">ORF48</fullName>
    </submittedName>
</protein>
<evidence type="ECO:0000313" key="2">
    <source>
        <dbReference type="EMBL" id="ALE14759.1"/>
    </source>
</evidence>
<evidence type="ECO:0000256" key="1">
    <source>
        <dbReference type="SAM" id="MobiDB-lite"/>
    </source>
</evidence>
<dbReference type="Proteomes" id="UP000152314">
    <property type="component" value="Segment"/>
</dbReference>
<dbReference type="KEGG" id="vg:26100438"/>
<reference evidence="2 3" key="1">
    <citation type="journal article" date="2015" name="Genome Announc.">
        <title>First Complete Genome Sequence of Felis catus Gammaherpesvirus 1.</title>
        <authorList>
            <person name="Troyer R.M."/>
            <person name="Lee J.S."/>
            <person name="Vuyisich M."/>
            <person name="Chain P."/>
            <person name="Lo C.C."/>
            <person name="Kronmiller B."/>
            <person name="Bracha S."/>
            <person name="Avery A.C."/>
            <person name="VandeWoude S."/>
        </authorList>
    </citation>
    <scope>NUCLEOTIDE SEQUENCE [LARGE SCALE GENOMIC DNA]</scope>
    <source>
        <strain evidence="2">31286</strain>
    </source>
</reference>